<protein>
    <submittedName>
        <fullName evidence="9">LAMI_0F02542g1_1</fullName>
    </submittedName>
</protein>
<name>A0A1G4JWK0_9SACH</name>
<dbReference type="CDD" id="cd13280">
    <property type="entry name" value="PH_SIP3"/>
    <property type="match status" value="1"/>
</dbReference>
<evidence type="ECO:0000256" key="4">
    <source>
        <dbReference type="ARBA" id="ARBA00023136"/>
    </source>
</evidence>
<sequence>MPNEKHSNDAQRLLKLISVSFKEASLDSPSFRASVNFYHVQVESIEGWIVAVSKFLQNRFLPSLGDFKQISDTLYSQTLPPPDYLYNGLIENQLHTPSLLDQFHKDLDNLSNDAFELIRGDSEGYMSILSEMLTHCIEPYRESRRNFEYYQSKHDSLLAKYQSVKVTNPNLEPSSIREDAFQLFEVRKSYLQASLDLKWEISKMEENLDDLMIRVVGVMIRRSGQYLNVKLNESNDSVLQKYTKHQNWSREILKNNGSLSEDMRRAKDQIQQFSINQLQPSRDLEDYTFKNISQASLLKEESVTDNALVEKYGWLYMKTAVGKPSRQVWVRRWCFLKNSLFGLFLLSPSKTSVEETDKFGVLLTSARYCADEDRKFCFEIKIAGSDKNQTTGRNSNGENISVIFQAETLAELKSWLLAFEGAKRRVLQLKNTESEYKMAFSRFPPTFYEFSCSSTSQVDHLLTTYESDGNSYKSILQMMGAAFSESGNVTIPLNAPFDIPLLKAPIMTKLTKLSILSSYYVEADNIPNAIMANFWGSVNWGRYCFENQVSASTSEPDISAQSPQSSQSSLAFPKWNQLQYPDYFYSASKNDDIEFRTLFESALSSKGRIQDLVLMKFSCSWSPNTKQGFCGSCFITMHDIYFYMNSMGFIFLLKRHLTDLVSVEATGKTNHEGGELIDFYDMKGLSMRVTVFFDDAKLLSSKIQLLLKNGVATEPGSERSVLNAWAKLQQDYESSKIKVALEAERASKKPEDKVESIWTLDNSEKDLRQRQQAFQIKYARVFRADFDISATGLMHIMFGNKSRTFPRSLLLAERSGFDNTITPWYSQKENNENITFRRITFKLNSTKNFLSSNGRKGQLSGDSRYIDLTQKITRVKEGYYYEADQESGQFQIPFTKPFSVSTKFIIISQSHHKSKSKHANNLTRSCSLFTYYKITFAGESQKTPGIKLNYLDGLVRKLVLHFCRYEFILCRNVISQYLDEIGNHGKTIKAIKLCGQLGLVKGSSNKDQAPAQISVSLPDNVVRYSKGPLFRFITKWTLFYVVNAIFTIVRLLFHYLYSVSTNVVLMNRTILLMLLFSVIMNLILSGRTTASYWSAKRAEGLYKQFIDEGRKPMERALYIRDLDLLSSSLIQSDDACFSKFLESTAQRTESKYHKTRQELAIKRNELLVELKILASMERELVHGDFLVFLQEEVANCQKVETDYENVWKNDSELQNYCLKCRNEYQAVRHIL</sequence>
<organism evidence="9 10">
    <name type="scientific">Lachancea mirantina</name>
    <dbReference type="NCBI Taxonomy" id="1230905"/>
    <lineage>
        <taxon>Eukaryota</taxon>
        <taxon>Fungi</taxon>
        <taxon>Dikarya</taxon>
        <taxon>Ascomycota</taxon>
        <taxon>Saccharomycotina</taxon>
        <taxon>Saccharomycetes</taxon>
        <taxon>Saccharomycetales</taxon>
        <taxon>Saccharomycetaceae</taxon>
        <taxon>Lachancea</taxon>
    </lineage>
</organism>
<evidence type="ECO:0000313" key="10">
    <source>
        <dbReference type="Proteomes" id="UP000191024"/>
    </source>
</evidence>
<dbReference type="SUPFAM" id="SSF50729">
    <property type="entry name" value="PH domain-like"/>
    <property type="match status" value="1"/>
</dbReference>
<keyword evidence="2 6" id="KW-0812">Transmembrane</keyword>
<dbReference type="InterPro" id="IPR004148">
    <property type="entry name" value="BAR_dom"/>
</dbReference>
<dbReference type="AlphaFoldDB" id="A0A1G4JWK0"/>
<feature type="transmembrane region" description="Helical" evidence="6">
    <location>
        <begin position="1063"/>
        <end position="1084"/>
    </location>
</feature>
<dbReference type="Gene3D" id="1.20.1270.60">
    <property type="entry name" value="Arfaptin homology (AH) domain/BAR domain"/>
    <property type="match status" value="1"/>
</dbReference>
<dbReference type="OrthoDB" id="10070851at2759"/>
<dbReference type="PROSITE" id="PS51778">
    <property type="entry name" value="VAST"/>
    <property type="match status" value="1"/>
</dbReference>
<feature type="domain" description="VASt" evidence="8">
    <location>
        <begin position="777"/>
        <end position="989"/>
    </location>
</feature>
<evidence type="ECO:0000256" key="5">
    <source>
        <dbReference type="ARBA" id="ARBA00037847"/>
    </source>
</evidence>
<feature type="transmembrane region" description="Helical" evidence="6">
    <location>
        <begin position="1036"/>
        <end position="1057"/>
    </location>
</feature>
<evidence type="ECO:0000256" key="6">
    <source>
        <dbReference type="SAM" id="Phobius"/>
    </source>
</evidence>
<evidence type="ECO:0000256" key="3">
    <source>
        <dbReference type="ARBA" id="ARBA00022989"/>
    </source>
</evidence>
<dbReference type="InterPro" id="IPR027267">
    <property type="entry name" value="AH/BAR_dom_sf"/>
</dbReference>
<dbReference type="PROSITE" id="PS50003">
    <property type="entry name" value="PH_DOMAIN"/>
    <property type="match status" value="1"/>
</dbReference>
<evidence type="ECO:0000259" key="7">
    <source>
        <dbReference type="PROSITE" id="PS50003"/>
    </source>
</evidence>
<dbReference type="PANTHER" id="PTHR14248">
    <property type="entry name" value="CYCLIN Y, ISOFORM A"/>
    <property type="match status" value="1"/>
</dbReference>
<dbReference type="Pfam" id="PF16746">
    <property type="entry name" value="BAR_3"/>
    <property type="match status" value="1"/>
</dbReference>
<keyword evidence="4 6" id="KW-0472">Membrane</keyword>
<dbReference type="GO" id="GO:0005789">
    <property type="term" value="C:endoplasmic reticulum membrane"/>
    <property type="evidence" value="ECO:0007669"/>
    <property type="project" value="UniProtKB-SubCell"/>
</dbReference>
<evidence type="ECO:0000313" key="9">
    <source>
        <dbReference type="EMBL" id="SCU95461.1"/>
    </source>
</evidence>
<dbReference type="InterPro" id="IPR042067">
    <property type="entry name" value="Sip3_PH"/>
</dbReference>
<dbReference type="STRING" id="1230905.A0A1G4JWK0"/>
<keyword evidence="10" id="KW-1185">Reference proteome</keyword>
<dbReference type="EMBL" id="LT598467">
    <property type="protein sequence ID" value="SCU95461.1"/>
    <property type="molecule type" value="Genomic_DNA"/>
</dbReference>
<reference evidence="10" key="1">
    <citation type="submission" date="2016-03" db="EMBL/GenBank/DDBJ databases">
        <authorList>
            <person name="Devillers H."/>
        </authorList>
    </citation>
    <scope>NUCLEOTIDE SEQUENCE [LARGE SCALE GENOMIC DNA]</scope>
</reference>
<dbReference type="Pfam" id="PF00169">
    <property type="entry name" value="PH"/>
    <property type="match status" value="1"/>
</dbReference>
<comment type="subcellular location">
    <subcellularLocation>
        <location evidence="5">Endomembrane system</location>
        <topology evidence="5">Single-pass membrane protein</topology>
    </subcellularLocation>
    <subcellularLocation>
        <location evidence="1">Endoplasmic reticulum membrane</location>
    </subcellularLocation>
</comment>
<keyword evidence="3 6" id="KW-1133">Transmembrane helix</keyword>
<dbReference type="SUPFAM" id="SSF103657">
    <property type="entry name" value="BAR/IMD domain-like"/>
    <property type="match status" value="1"/>
</dbReference>
<evidence type="ECO:0000259" key="8">
    <source>
        <dbReference type="PROSITE" id="PS51778"/>
    </source>
</evidence>
<proteinExistence type="predicted"/>
<dbReference type="InterPro" id="IPR001849">
    <property type="entry name" value="PH_domain"/>
</dbReference>
<evidence type="ECO:0000256" key="2">
    <source>
        <dbReference type="ARBA" id="ARBA00022692"/>
    </source>
</evidence>
<dbReference type="Gene3D" id="2.30.29.30">
    <property type="entry name" value="Pleckstrin-homology domain (PH domain)/Phosphotyrosine-binding domain (PTB)"/>
    <property type="match status" value="1"/>
</dbReference>
<evidence type="ECO:0000256" key="1">
    <source>
        <dbReference type="ARBA" id="ARBA00004586"/>
    </source>
</evidence>
<gene>
    <name evidence="9" type="ORF">LAMI_0F02542G</name>
</gene>
<accession>A0A1G4JWK0</accession>
<feature type="domain" description="PH" evidence="7">
    <location>
        <begin position="308"/>
        <end position="424"/>
    </location>
</feature>
<dbReference type="SMART" id="SM00233">
    <property type="entry name" value="PH"/>
    <property type="match status" value="1"/>
</dbReference>
<dbReference type="InterPro" id="IPR011993">
    <property type="entry name" value="PH-like_dom_sf"/>
</dbReference>
<dbReference type="InterPro" id="IPR031968">
    <property type="entry name" value="VASt"/>
</dbReference>
<dbReference type="Pfam" id="PF16016">
    <property type="entry name" value="VASt"/>
    <property type="match status" value="1"/>
</dbReference>
<dbReference type="Proteomes" id="UP000191024">
    <property type="component" value="Chromosome F"/>
</dbReference>